<keyword evidence="4" id="KW-1185">Reference proteome</keyword>
<reference evidence="3" key="1">
    <citation type="submission" date="2021-01" db="EMBL/GenBank/DDBJ databases">
        <title>Genome public.</title>
        <authorList>
            <person name="Liu C."/>
            <person name="Sun Q."/>
        </authorList>
    </citation>
    <scope>NUCLEOTIDE SEQUENCE</scope>
    <source>
        <strain evidence="3">YIM B02565</strain>
    </source>
</reference>
<protein>
    <submittedName>
        <fullName evidence="3">Histidine kinase</fullName>
    </submittedName>
</protein>
<name>A0A937FJP6_9CLOT</name>
<dbReference type="AlphaFoldDB" id="A0A937FJP6"/>
<evidence type="ECO:0000256" key="1">
    <source>
        <dbReference type="SAM" id="Phobius"/>
    </source>
</evidence>
<evidence type="ECO:0000259" key="2">
    <source>
        <dbReference type="Pfam" id="PF19701"/>
    </source>
</evidence>
<proteinExistence type="predicted"/>
<dbReference type="EMBL" id="JAESWA010000027">
    <property type="protein sequence ID" value="MBL4933622.1"/>
    <property type="molecule type" value="Genomic_DNA"/>
</dbReference>
<dbReference type="Pfam" id="PF19701">
    <property type="entry name" value="DUF6199"/>
    <property type="match status" value="1"/>
</dbReference>
<feature type="domain" description="DUF6199" evidence="2">
    <location>
        <begin position="6"/>
        <end position="58"/>
    </location>
</feature>
<evidence type="ECO:0000313" key="3">
    <source>
        <dbReference type="EMBL" id="MBL4933622.1"/>
    </source>
</evidence>
<gene>
    <name evidence="3" type="ORF">JK634_17710</name>
</gene>
<comment type="caution">
    <text evidence="3">The sequence shown here is derived from an EMBL/GenBank/DDBJ whole genome shotgun (WGS) entry which is preliminary data.</text>
</comment>
<keyword evidence="1" id="KW-0472">Membrane</keyword>
<accession>A0A937FJP6</accession>
<dbReference type="RefSeq" id="WP_202769064.1">
    <property type="nucleotide sequence ID" value="NZ_JAESWA010000027.1"/>
</dbReference>
<evidence type="ECO:0000313" key="4">
    <source>
        <dbReference type="Proteomes" id="UP000623681"/>
    </source>
</evidence>
<sequence>MIFIKVIVSIILIIGIINPRLSWKISEGWKFKGVEPSTLYLIMTRVMSVVMLIVVWLAIPN</sequence>
<dbReference type="GO" id="GO:0016301">
    <property type="term" value="F:kinase activity"/>
    <property type="evidence" value="ECO:0007669"/>
    <property type="project" value="UniProtKB-KW"/>
</dbReference>
<feature type="transmembrane region" description="Helical" evidence="1">
    <location>
        <begin position="38"/>
        <end position="59"/>
    </location>
</feature>
<keyword evidence="1" id="KW-1133">Transmembrane helix</keyword>
<dbReference type="InterPro" id="IPR045679">
    <property type="entry name" value="DUF6199"/>
</dbReference>
<keyword evidence="3" id="KW-0418">Kinase</keyword>
<organism evidence="3 4">
    <name type="scientific">Clostridium paridis</name>
    <dbReference type="NCBI Taxonomy" id="2803863"/>
    <lineage>
        <taxon>Bacteria</taxon>
        <taxon>Bacillati</taxon>
        <taxon>Bacillota</taxon>
        <taxon>Clostridia</taxon>
        <taxon>Eubacteriales</taxon>
        <taxon>Clostridiaceae</taxon>
        <taxon>Clostridium</taxon>
    </lineage>
</organism>
<dbReference type="Proteomes" id="UP000623681">
    <property type="component" value="Unassembled WGS sequence"/>
</dbReference>
<keyword evidence="3" id="KW-0808">Transferase</keyword>
<keyword evidence="1" id="KW-0812">Transmembrane</keyword>